<comment type="caution">
    <text evidence="2">The sequence shown here is derived from an EMBL/GenBank/DDBJ whole genome shotgun (WGS) entry which is preliminary data.</text>
</comment>
<reference evidence="2 3" key="1">
    <citation type="submission" date="2019-11" db="EMBL/GenBank/DDBJ databases">
        <title>Whole genome sequence of Haloferax sp. MBLA0078.</title>
        <authorList>
            <person name="Seo M.-J."/>
            <person name="Cho E.-S."/>
        </authorList>
    </citation>
    <scope>NUCLEOTIDE SEQUENCE [LARGE SCALE GENOMIC DNA]</scope>
    <source>
        <strain evidence="2 3">MBLA0078</strain>
    </source>
</reference>
<sequence length="218" mass="23885">MDGDAQVVIERRFSAKEDLADRYQEMLDSQLSAIENFDTKAWRAARLVGILLGVLFTGVSVFSSEVSVELTVEYLPVIIAVGSGVSALIISLIFAALCILSTTAGFGLRVELADALNEGEVNEEDYPGIVTKSYSKNIENNIKVMRAKGSRLRYALSALVAGILMLSTAGIFLFVTLTYWTQIGFLVVVAALIVWILYYILTMQYSVLETEDDDTDGD</sequence>
<gene>
    <name evidence="2" type="ORF">GJR99_11520</name>
</gene>
<proteinExistence type="predicted"/>
<feature type="transmembrane region" description="Helical" evidence="1">
    <location>
        <begin position="44"/>
        <end position="62"/>
    </location>
</feature>
<keyword evidence="1" id="KW-0812">Transmembrane</keyword>
<evidence type="ECO:0000256" key="1">
    <source>
        <dbReference type="SAM" id="Phobius"/>
    </source>
</evidence>
<dbReference type="AlphaFoldDB" id="A0A6A8G8I9"/>
<organism evidence="2 3">
    <name type="scientific">Haloferax marinum</name>
    <dbReference type="NCBI Taxonomy" id="2666143"/>
    <lineage>
        <taxon>Archaea</taxon>
        <taxon>Methanobacteriati</taxon>
        <taxon>Methanobacteriota</taxon>
        <taxon>Stenosarchaea group</taxon>
        <taxon>Halobacteria</taxon>
        <taxon>Halobacteriales</taxon>
        <taxon>Haloferacaceae</taxon>
        <taxon>Haloferax</taxon>
    </lineage>
</organism>
<keyword evidence="3" id="KW-1185">Reference proteome</keyword>
<feature type="transmembrane region" description="Helical" evidence="1">
    <location>
        <begin position="183"/>
        <end position="201"/>
    </location>
</feature>
<keyword evidence="1" id="KW-1133">Transmembrane helix</keyword>
<feature type="transmembrane region" description="Helical" evidence="1">
    <location>
        <begin position="74"/>
        <end position="100"/>
    </location>
</feature>
<evidence type="ECO:0008006" key="4">
    <source>
        <dbReference type="Google" id="ProtNLM"/>
    </source>
</evidence>
<keyword evidence="1" id="KW-0472">Membrane</keyword>
<dbReference type="RefSeq" id="WP_151112289.1">
    <property type="nucleotide sequence ID" value="NZ_WKJQ01000001.1"/>
</dbReference>
<dbReference type="EMBL" id="WKJQ01000001">
    <property type="protein sequence ID" value="MRW97197.1"/>
    <property type="molecule type" value="Genomic_DNA"/>
</dbReference>
<feature type="transmembrane region" description="Helical" evidence="1">
    <location>
        <begin position="154"/>
        <end position="177"/>
    </location>
</feature>
<name>A0A6A8G8I9_9EURY</name>
<dbReference type="Proteomes" id="UP000443423">
    <property type="component" value="Unassembled WGS sequence"/>
</dbReference>
<evidence type="ECO:0000313" key="2">
    <source>
        <dbReference type="EMBL" id="MRW97197.1"/>
    </source>
</evidence>
<dbReference type="OrthoDB" id="351172at2157"/>
<accession>A0A6A8G8I9</accession>
<protein>
    <recommendedName>
        <fullName evidence="4">DUF2721 domain-containing protein</fullName>
    </recommendedName>
</protein>
<evidence type="ECO:0000313" key="3">
    <source>
        <dbReference type="Proteomes" id="UP000443423"/>
    </source>
</evidence>